<dbReference type="AlphaFoldDB" id="A0A843TQK6"/>
<name>A0A843TQK6_COLES</name>
<organism evidence="3 4">
    <name type="scientific">Colocasia esculenta</name>
    <name type="common">Wild taro</name>
    <name type="synonym">Arum esculentum</name>
    <dbReference type="NCBI Taxonomy" id="4460"/>
    <lineage>
        <taxon>Eukaryota</taxon>
        <taxon>Viridiplantae</taxon>
        <taxon>Streptophyta</taxon>
        <taxon>Embryophyta</taxon>
        <taxon>Tracheophyta</taxon>
        <taxon>Spermatophyta</taxon>
        <taxon>Magnoliopsida</taxon>
        <taxon>Liliopsida</taxon>
        <taxon>Araceae</taxon>
        <taxon>Aroideae</taxon>
        <taxon>Colocasieae</taxon>
        <taxon>Colocasia</taxon>
    </lineage>
</organism>
<comment type="caution">
    <text evidence="3">The sequence shown here is derived from an EMBL/GenBank/DDBJ whole genome shotgun (WGS) entry which is preliminary data.</text>
</comment>
<sequence>MNGLWLKSFFWVVLVTTQTAPAAVLVGYSWCLLPPSRRPDEEFQQKTERFWVFEEQSNRWVEISLPYDLTSCLNGSCTKVASIEMTGRQNQSSPAQENEKLRLESDEETEADEATDPVLPVRKGVSLTRMSEASIWVTGLSGSIYERFWNGVQWVIAPHELPPSAGHAISVFIINQTVLALSELGKLYQLRLNENTQPIWIESTPITEASNHDTVTEPSSPACIKSGVASNDGERLYFSTVNGLLLELSDVQTMRWTIHGRPPGGDVISIIDAAHFRPGVIFTLSSAGELYEFSKYTKPSWKKHIWSEAMSDVLLTPSTGCILHRLMGTHSLSLFLLSKDGTLVERRLNHRKWKWITHGAPKGQTLTAITAGTQTEPEEKNVSLFLTTATGFIFEYQIPKHSAKILIATHNCKVDVQNKQTPGKWANHMHPHHAKAARGIPGVYLQFGRMVIPLDDGRLGELHQSTVGSEYLGPNRQVNTRRKAPQKYEWSTIEAPETEGWNAEYCTDERGPNNCIAGMKDVIIENEPTDAGITTMTRRITQECQHYISVTKQRSSIVESEQNNFLTKSVDTNFHLRAMHTGRSFFIITESGSAFEYLYTENMWLWLRHEYSNTIKGAMGNYNGSLFLVDTYGNLLLRERNGTELSWINCTAMKRGRQVASGPPWDDAHGKILKITAEDSLFFVSKKGRLLQFTVALRKFKWKDCRHPPNTKIAYIVDQEVLRMNIVFVVGTDGRLYQYNKVTELWHQHCQSPHLVLQKSPGTAMRLSSLSLTGSLFMILENGGLVEYHWDSLHGWNWIEHGTPHRNMMLVGAPGPSFGGTQLLVVGSDGYVYQRYMDQKTWKWASYEFPHIEAAALETHEGTAGDGNYIPRNNVVTSAEEKESIDSTGNSCNEKVAPVRPIKFSEDSVIFQLQDGRLAELRRSDEGAEWEWRWARIIGTPSSPCLTGYWAALAS</sequence>
<feature type="signal peptide" evidence="2">
    <location>
        <begin position="1"/>
        <end position="22"/>
    </location>
</feature>
<accession>A0A843TQK6</accession>
<dbReference type="EMBL" id="NMUH01000107">
    <property type="protein sequence ID" value="MQL71730.1"/>
    <property type="molecule type" value="Genomic_DNA"/>
</dbReference>
<keyword evidence="4" id="KW-1185">Reference proteome</keyword>
<feature type="chain" id="PRO_5032874668" evidence="2">
    <location>
        <begin position="23"/>
        <end position="955"/>
    </location>
</feature>
<dbReference type="PANTHER" id="PTHR36893">
    <property type="entry name" value="OS01G0275950 PROTEIN"/>
    <property type="match status" value="1"/>
</dbReference>
<feature type="compositionally biased region" description="Acidic residues" evidence="1">
    <location>
        <begin position="105"/>
        <end position="115"/>
    </location>
</feature>
<proteinExistence type="predicted"/>
<feature type="region of interest" description="Disordered" evidence="1">
    <location>
        <begin position="85"/>
        <end position="116"/>
    </location>
</feature>
<reference evidence="3" key="1">
    <citation type="submission" date="2017-07" db="EMBL/GenBank/DDBJ databases">
        <title>Taro Niue Genome Assembly and Annotation.</title>
        <authorList>
            <person name="Atibalentja N."/>
            <person name="Keating K."/>
            <person name="Fields C.J."/>
        </authorList>
    </citation>
    <scope>NUCLEOTIDE SEQUENCE</scope>
    <source>
        <strain evidence="3">Niue_2</strain>
        <tissue evidence="3">Leaf</tissue>
    </source>
</reference>
<dbReference type="PANTHER" id="PTHR36893:SF1">
    <property type="entry name" value="BULB-TYPE LECTIN DOMAIN-CONTAINING PROTEIN"/>
    <property type="match status" value="1"/>
</dbReference>
<evidence type="ECO:0000256" key="2">
    <source>
        <dbReference type="SAM" id="SignalP"/>
    </source>
</evidence>
<dbReference type="OrthoDB" id="66678at2759"/>
<gene>
    <name evidence="3" type="ORF">Taro_004058</name>
</gene>
<evidence type="ECO:0000256" key="1">
    <source>
        <dbReference type="SAM" id="MobiDB-lite"/>
    </source>
</evidence>
<dbReference type="Gene3D" id="2.120.10.70">
    <property type="entry name" value="Fucose-specific lectin"/>
    <property type="match status" value="1"/>
</dbReference>
<protein>
    <submittedName>
        <fullName evidence="3">Uncharacterized protein</fullName>
    </submittedName>
</protein>
<keyword evidence="2" id="KW-0732">Signal</keyword>
<dbReference type="SUPFAM" id="SSF89372">
    <property type="entry name" value="Fucose-specific lectin"/>
    <property type="match status" value="2"/>
</dbReference>
<evidence type="ECO:0000313" key="4">
    <source>
        <dbReference type="Proteomes" id="UP000652761"/>
    </source>
</evidence>
<evidence type="ECO:0000313" key="3">
    <source>
        <dbReference type="EMBL" id="MQL71730.1"/>
    </source>
</evidence>
<feature type="compositionally biased region" description="Polar residues" evidence="1">
    <location>
        <begin position="87"/>
        <end position="96"/>
    </location>
</feature>
<dbReference type="Proteomes" id="UP000652761">
    <property type="component" value="Unassembled WGS sequence"/>
</dbReference>